<dbReference type="Proteomes" id="UP000677228">
    <property type="component" value="Unassembled WGS sequence"/>
</dbReference>
<evidence type="ECO:0000313" key="1">
    <source>
        <dbReference type="EMBL" id="CAF1236330.1"/>
    </source>
</evidence>
<dbReference type="AlphaFoldDB" id="A0A815Z732"/>
<accession>A0A815Z732</accession>
<name>A0A815Z732_9BILA</name>
<proteinExistence type="predicted"/>
<dbReference type="Proteomes" id="UP000681722">
    <property type="component" value="Unassembled WGS sequence"/>
</dbReference>
<evidence type="ECO:0000313" key="2">
    <source>
        <dbReference type="EMBL" id="CAF1581041.1"/>
    </source>
</evidence>
<dbReference type="Proteomes" id="UP000682733">
    <property type="component" value="Unassembled WGS sequence"/>
</dbReference>
<evidence type="ECO:0000313" key="4">
    <source>
        <dbReference type="EMBL" id="CAF4448561.1"/>
    </source>
</evidence>
<organism evidence="2 5">
    <name type="scientific">Didymodactylos carnosus</name>
    <dbReference type="NCBI Taxonomy" id="1234261"/>
    <lineage>
        <taxon>Eukaryota</taxon>
        <taxon>Metazoa</taxon>
        <taxon>Spiralia</taxon>
        <taxon>Gnathifera</taxon>
        <taxon>Rotifera</taxon>
        <taxon>Eurotatoria</taxon>
        <taxon>Bdelloidea</taxon>
        <taxon>Philodinida</taxon>
        <taxon>Philodinidae</taxon>
        <taxon>Didymodactylos</taxon>
    </lineage>
</organism>
<sequence>CCCKFCLTHYDGMKIVNDERQILIRIRESHEIHVQYVQTVPTDEQIYGVVGKVKLSMLPSFHPISTLPPDLIHVRGCNAPINICFIMMRLITSAKLDVDDVLDMSLIVTIKQTTEVVKIYRSYSFGTEDLWILLLIDSDKKEFSSIINYDKLLELIENDHPIETTGYMLFKSLEEMSKELSVTNHNMAGLYILQKQLDNLT</sequence>
<dbReference type="EMBL" id="CAJNOQ010031625">
    <property type="protein sequence ID" value="CAF1581041.1"/>
    <property type="molecule type" value="Genomic_DNA"/>
</dbReference>
<comment type="caution">
    <text evidence="2">The sequence shown here is derived from an EMBL/GenBank/DDBJ whole genome shotgun (WGS) entry which is preliminary data.</text>
</comment>
<dbReference type="Proteomes" id="UP000663829">
    <property type="component" value="Unassembled WGS sequence"/>
</dbReference>
<evidence type="ECO:0000313" key="3">
    <source>
        <dbReference type="EMBL" id="CAF4043955.1"/>
    </source>
</evidence>
<keyword evidence="5" id="KW-1185">Reference proteome</keyword>
<feature type="non-terminal residue" evidence="2">
    <location>
        <position position="201"/>
    </location>
</feature>
<gene>
    <name evidence="2" type="ORF">GPM918_LOCUS41093</name>
    <name evidence="1" type="ORF">OVA965_LOCUS25609</name>
    <name evidence="4" type="ORF">SRO942_LOCUS42105</name>
    <name evidence="3" type="ORF">TMI583_LOCUS26341</name>
</gene>
<dbReference type="EMBL" id="CAJOBC010097592">
    <property type="protein sequence ID" value="CAF4448561.1"/>
    <property type="molecule type" value="Genomic_DNA"/>
</dbReference>
<reference evidence="2" key="1">
    <citation type="submission" date="2021-02" db="EMBL/GenBank/DDBJ databases">
        <authorList>
            <person name="Nowell W R."/>
        </authorList>
    </citation>
    <scope>NUCLEOTIDE SEQUENCE</scope>
</reference>
<evidence type="ECO:0000313" key="5">
    <source>
        <dbReference type="Proteomes" id="UP000663829"/>
    </source>
</evidence>
<dbReference type="EMBL" id="CAJOBA010037536">
    <property type="protein sequence ID" value="CAF4043955.1"/>
    <property type="molecule type" value="Genomic_DNA"/>
</dbReference>
<dbReference type="OrthoDB" id="10044445at2759"/>
<protein>
    <submittedName>
        <fullName evidence="2">Uncharacterized protein</fullName>
    </submittedName>
</protein>
<dbReference type="EMBL" id="CAJNOK010015988">
    <property type="protein sequence ID" value="CAF1236330.1"/>
    <property type="molecule type" value="Genomic_DNA"/>
</dbReference>